<evidence type="ECO:0000256" key="1">
    <source>
        <dbReference type="ARBA" id="ARBA00004123"/>
    </source>
</evidence>
<accession>A0AAU9RU42</accession>
<evidence type="ECO:0000259" key="11">
    <source>
        <dbReference type="Pfam" id="PF25879"/>
    </source>
</evidence>
<dbReference type="GO" id="GO:0000122">
    <property type="term" value="P:negative regulation of transcription by RNA polymerase II"/>
    <property type="evidence" value="ECO:0007669"/>
    <property type="project" value="TreeGrafter"/>
</dbReference>
<dbReference type="Pfam" id="PF25879">
    <property type="entry name" value="WHD_LYAR"/>
    <property type="match status" value="1"/>
</dbReference>
<dbReference type="InterPro" id="IPR036236">
    <property type="entry name" value="Znf_C2H2_sf"/>
</dbReference>
<keyword evidence="2" id="KW-0479">Metal-binding</keyword>
<dbReference type="FunFam" id="3.30.1490.490:FF:000001">
    <property type="entry name" value="cell growth-regulating nucleolar protein-like"/>
    <property type="match status" value="1"/>
</dbReference>
<feature type="domain" description="Cell growth-regulating nucleolar protein-like winged helix" evidence="11">
    <location>
        <begin position="219"/>
        <end position="291"/>
    </location>
</feature>
<feature type="compositionally biased region" description="Polar residues" evidence="8">
    <location>
        <begin position="143"/>
        <end position="153"/>
    </location>
</feature>
<comment type="subcellular location">
    <subcellularLocation>
        <location evidence="1">Nucleus</location>
    </subcellularLocation>
</comment>
<organism evidence="12 13">
    <name type="scientific">Thlaspi arvense</name>
    <name type="common">Field penny-cress</name>
    <dbReference type="NCBI Taxonomy" id="13288"/>
    <lineage>
        <taxon>Eukaryota</taxon>
        <taxon>Viridiplantae</taxon>
        <taxon>Streptophyta</taxon>
        <taxon>Embryophyta</taxon>
        <taxon>Tracheophyta</taxon>
        <taxon>Spermatophyta</taxon>
        <taxon>Magnoliopsida</taxon>
        <taxon>eudicotyledons</taxon>
        <taxon>Gunneridae</taxon>
        <taxon>Pentapetalae</taxon>
        <taxon>rosids</taxon>
        <taxon>malvids</taxon>
        <taxon>Brassicales</taxon>
        <taxon>Brassicaceae</taxon>
        <taxon>Thlaspideae</taxon>
        <taxon>Thlaspi</taxon>
    </lineage>
</organism>
<dbReference type="InterPro" id="IPR014898">
    <property type="entry name" value="Znf_C2H2_LYAR"/>
</dbReference>
<evidence type="ECO:0000256" key="2">
    <source>
        <dbReference type="ARBA" id="ARBA00022723"/>
    </source>
</evidence>
<feature type="domain" description="C2H2-type" evidence="10">
    <location>
        <begin position="112"/>
        <end position="132"/>
    </location>
</feature>
<dbReference type="PROSITE" id="PS51804">
    <property type="entry name" value="ZF_C2HC_LYAR"/>
    <property type="match status" value="2"/>
</dbReference>
<evidence type="ECO:0000256" key="6">
    <source>
        <dbReference type="ARBA" id="ARBA00023242"/>
    </source>
</evidence>
<dbReference type="AlphaFoldDB" id="A0AAU9RU42"/>
<sequence length="292" mass="32054">MVWFQCEDCGASLKKPKLPPHFRMCSATKLSCLDCGEMFGKDSVQGHNQCITEAEKYGPKGQSKPSNGTPAKPKDNSKQQPDFDINVGLSNRFLVSALYDDRANVRLSFQILCNTKATSQQTLLAHADGKKHRGKAKAFHAKQQPQQSTVDATENALNGDSEEKKVDLLPVSSAAANGESHAEKKRKLETLDGTSNGEVVQGEESKGGEVKKAKKQDDEKKINWKKLITSALKSSEDKTLKMKKLKKLVVESLVDSGIKRDKSDVSAELELKVNSSSRFTVDGKYVKLVAKD</sequence>
<dbReference type="GO" id="GO:0008270">
    <property type="term" value="F:zinc ion binding"/>
    <property type="evidence" value="ECO:0007669"/>
    <property type="project" value="UniProtKB-KW"/>
</dbReference>
<evidence type="ECO:0000313" key="13">
    <source>
        <dbReference type="Proteomes" id="UP000836841"/>
    </source>
</evidence>
<evidence type="ECO:0000259" key="10">
    <source>
        <dbReference type="Pfam" id="PF12874"/>
    </source>
</evidence>
<dbReference type="EMBL" id="OU466859">
    <property type="protein sequence ID" value="CAH2051242.1"/>
    <property type="molecule type" value="Genomic_DNA"/>
</dbReference>
<feature type="compositionally biased region" description="Basic and acidic residues" evidence="8">
    <location>
        <begin position="203"/>
        <end position="218"/>
    </location>
</feature>
<dbReference type="GO" id="GO:0003677">
    <property type="term" value="F:DNA binding"/>
    <property type="evidence" value="ECO:0007669"/>
    <property type="project" value="InterPro"/>
</dbReference>
<dbReference type="GO" id="GO:0005730">
    <property type="term" value="C:nucleolus"/>
    <property type="evidence" value="ECO:0007669"/>
    <property type="project" value="TreeGrafter"/>
</dbReference>
<dbReference type="Proteomes" id="UP000836841">
    <property type="component" value="Chromosome 3"/>
</dbReference>
<gene>
    <name evidence="12" type="ORF">TAV2_LOCUS9315</name>
</gene>
<evidence type="ECO:0000256" key="7">
    <source>
        <dbReference type="PROSITE-ProRule" id="PRU01145"/>
    </source>
</evidence>
<keyword evidence="3" id="KW-0677">Repeat</keyword>
<dbReference type="PANTHER" id="PTHR13100">
    <property type="entry name" value="CELL GROWTH-REGULATING NUCLEOLAR PROTEIN LYAR"/>
    <property type="match status" value="1"/>
</dbReference>
<name>A0AAU9RU42_THLAR</name>
<dbReference type="InterPro" id="IPR058719">
    <property type="entry name" value="WHD_LYAR"/>
</dbReference>
<keyword evidence="5" id="KW-0862">Zinc</keyword>
<dbReference type="InterPro" id="IPR013087">
    <property type="entry name" value="Znf_C2H2_type"/>
</dbReference>
<proteinExistence type="predicted"/>
<evidence type="ECO:0000313" key="12">
    <source>
        <dbReference type="EMBL" id="CAH2051242.1"/>
    </source>
</evidence>
<keyword evidence="13" id="KW-1185">Reference proteome</keyword>
<feature type="region of interest" description="Disordered" evidence="8">
    <location>
        <begin position="55"/>
        <end position="83"/>
    </location>
</feature>
<dbReference type="Gene3D" id="3.30.1490.490">
    <property type="match status" value="1"/>
</dbReference>
<feature type="domain" description="Zinc finger C2H2 LYAR-type" evidence="9">
    <location>
        <begin position="30"/>
        <end position="57"/>
    </location>
</feature>
<dbReference type="GO" id="GO:0006364">
    <property type="term" value="P:rRNA processing"/>
    <property type="evidence" value="ECO:0007669"/>
    <property type="project" value="TreeGrafter"/>
</dbReference>
<evidence type="ECO:0000256" key="5">
    <source>
        <dbReference type="ARBA" id="ARBA00022833"/>
    </source>
</evidence>
<dbReference type="SUPFAM" id="SSF57667">
    <property type="entry name" value="beta-beta-alpha zinc fingers"/>
    <property type="match status" value="2"/>
</dbReference>
<protein>
    <recommendedName>
        <fullName evidence="14">Zinc finger C2H2 LYAR-type domain-containing protein</fullName>
    </recommendedName>
</protein>
<keyword evidence="6" id="KW-0539">Nucleus</keyword>
<feature type="compositionally biased region" description="Basic residues" evidence="8">
    <location>
        <begin position="129"/>
        <end position="140"/>
    </location>
</feature>
<keyword evidence="4 7" id="KW-0863">Zinc-finger</keyword>
<evidence type="ECO:0000256" key="4">
    <source>
        <dbReference type="ARBA" id="ARBA00022771"/>
    </source>
</evidence>
<dbReference type="Pfam" id="PF08790">
    <property type="entry name" value="zf-LYAR"/>
    <property type="match status" value="1"/>
</dbReference>
<evidence type="ECO:0000256" key="3">
    <source>
        <dbReference type="ARBA" id="ARBA00022737"/>
    </source>
</evidence>
<evidence type="ECO:0008006" key="14">
    <source>
        <dbReference type="Google" id="ProtNLM"/>
    </source>
</evidence>
<dbReference type="PANTHER" id="PTHR13100:SF10">
    <property type="entry name" value="CELL GROWTH-REGULATING NUCLEOLAR PROTEIN"/>
    <property type="match status" value="1"/>
</dbReference>
<reference evidence="12 13" key="1">
    <citation type="submission" date="2022-03" db="EMBL/GenBank/DDBJ databases">
        <authorList>
            <person name="Nunn A."/>
            <person name="Chopra R."/>
            <person name="Nunn A."/>
            <person name="Contreras Garrido A."/>
        </authorList>
    </citation>
    <scope>NUCLEOTIDE SEQUENCE [LARGE SCALE GENOMIC DNA]</scope>
</reference>
<dbReference type="Pfam" id="PF12874">
    <property type="entry name" value="zf-met"/>
    <property type="match status" value="1"/>
</dbReference>
<feature type="region of interest" description="Disordered" evidence="8">
    <location>
        <begin position="126"/>
        <end position="153"/>
    </location>
</feature>
<evidence type="ECO:0000256" key="8">
    <source>
        <dbReference type="SAM" id="MobiDB-lite"/>
    </source>
</evidence>
<feature type="region of interest" description="Disordered" evidence="8">
    <location>
        <begin position="194"/>
        <end position="218"/>
    </location>
</feature>
<dbReference type="InterPro" id="IPR039999">
    <property type="entry name" value="LYAR"/>
</dbReference>
<evidence type="ECO:0000259" key="9">
    <source>
        <dbReference type="Pfam" id="PF08790"/>
    </source>
</evidence>